<dbReference type="PANTHER" id="PTHR42714">
    <property type="entry name" value="TRNA MODIFICATION GTPASE GTPBP3"/>
    <property type="match status" value="1"/>
</dbReference>
<keyword evidence="4 10" id="KW-0479">Metal-binding</keyword>
<dbReference type="GO" id="GO:0005829">
    <property type="term" value="C:cytosol"/>
    <property type="evidence" value="ECO:0007669"/>
    <property type="project" value="TreeGrafter"/>
</dbReference>
<keyword evidence="6 10" id="KW-0378">Hydrolase</keyword>
<dbReference type="InterPro" id="IPR031168">
    <property type="entry name" value="G_TrmE"/>
</dbReference>
<keyword evidence="9 10" id="KW-0342">GTP-binding</keyword>
<keyword evidence="5 10" id="KW-0547">Nucleotide-binding</keyword>
<comment type="function">
    <text evidence="10">Exhibits a very high intrinsic GTPase hydrolysis rate. Involved in the addition of a carboxymethylaminomethyl (cmnm) group at the wobble position (U34) of certain tRNAs, forming tRNA-cmnm(5)s(2)U34.</text>
</comment>
<dbReference type="FunFam" id="3.30.1360.120:FF:000003">
    <property type="entry name" value="tRNA modification GTPase MnmE"/>
    <property type="match status" value="1"/>
</dbReference>
<protein>
    <recommendedName>
        <fullName evidence="10">tRNA modification GTPase MnmE</fullName>
        <ecNumber evidence="10">3.6.-.-</ecNumber>
    </recommendedName>
</protein>
<dbReference type="AlphaFoldDB" id="A0AB39BPD5"/>
<evidence type="ECO:0000256" key="7">
    <source>
        <dbReference type="ARBA" id="ARBA00022842"/>
    </source>
</evidence>
<feature type="binding site" evidence="10">
    <location>
        <position position="37"/>
    </location>
    <ligand>
        <name>(6S)-5-formyl-5,6,7,8-tetrahydrofolate</name>
        <dbReference type="ChEBI" id="CHEBI:57457"/>
    </ligand>
</feature>
<dbReference type="Pfam" id="PF01926">
    <property type="entry name" value="MMR_HSR1"/>
    <property type="match status" value="1"/>
</dbReference>
<dbReference type="InterPro" id="IPR027266">
    <property type="entry name" value="TrmE/GcvT-like"/>
</dbReference>
<comment type="subcellular location">
    <subcellularLocation>
        <location evidence="10">Cytoplasm</location>
    </subcellularLocation>
</comment>
<feature type="binding site" evidence="10">
    <location>
        <begin position="262"/>
        <end position="268"/>
    </location>
    <ligand>
        <name>GTP</name>
        <dbReference type="ChEBI" id="CHEBI:37565"/>
    </ligand>
</feature>
<dbReference type="GO" id="GO:0003924">
    <property type="term" value="F:GTPase activity"/>
    <property type="evidence" value="ECO:0007669"/>
    <property type="project" value="UniProtKB-UniRule"/>
</dbReference>
<dbReference type="SUPFAM" id="SSF52540">
    <property type="entry name" value="P-loop containing nucleoside triphosphate hydrolases"/>
    <property type="match status" value="1"/>
</dbReference>
<dbReference type="GO" id="GO:0042802">
    <property type="term" value="F:identical protein binding"/>
    <property type="evidence" value="ECO:0007669"/>
    <property type="project" value="UniProtKB-ARBA"/>
</dbReference>
<keyword evidence="8 10" id="KW-0630">Potassium</keyword>
<evidence type="ECO:0000256" key="3">
    <source>
        <dbReference type="ARBA" id="ARBA00022694"/>
    </source>
</evidence>
<evidence type="ECO:0000313" key="13">
    <source>
        <dbReference type="EMBL" id="XDI35346.1"/>
    </source>
</evidence>
<dbReference type="CDD" id="cd04164">
    <property type="entry name" value="trmE"/>
    <property type="match status" value="1"/>
</dbReference>
<dbReference type="InterPro" id="IPR027368">
    <property type="entry name" value="MnmE_dom2"/>
</dbReference>
<feature type="binding site" evidence="10">
    <location>
        <position position="137"/>
    </location>
    <ligand>
        <name>(6S)-5-formyl-5,6,7,8-tetrahydrofolate</name>
        <dbReference type="ChEBI" id="CHEBI:57457"/>
    </ligand>
</feature>
<evidence type="ECO:0000256" key="6">
    <source>
        <dbReference type="ARBA" id="ARBA00022801"/>
    </source>
</evidence>
<proteinExistence type="inferred from homology"/>
<feature type="binding site" evidence="10">
    <location>
        <position position="268"/>
    </location>
    <ligand>
        <name>Mg(2+)</name>
        <dbReference type="ChEBI" id="CHEBI:18420"/>
    </ligand>
</feature>
<dbReference type="InterPro" id="IPR018948">
    <property type="entry name" value="GTP-bd_TrmE_N"/>
</dbReference>
<dbReference type="CDD" id="cd14858">
    <property type="entry name" value="TrmE_N"/>
    <property type="match status" value="1"/>
</dbReference>
<evidence type="ECO:0000256" key="8">
    <source>
        <dbReference type="ARBA" id="ARBA00022958"/>
    </source>
</evidence>
<evidence type="ECO:0000259" key="12">
    <source>
        <dbReference type="PROSITE" id="PS51709"/>
    </source>
</evidence>
<dbReference type="PRINTS" id="PR00449">
    <property type="entry name" value="RASTRNSFRMNG"/>
</dbReference>
<feature type="binding site" evidence="10">
    <location>
        <position position="243"/>
    </location>
    <ligand>
        <name>K(+)</name>
        <dbReference type="ChEBI" id="CHEBI:29103"/>
    </ligand>
</feature>
<feature type="binding site" evidence="10">
    <location>
        <position position="98"/>
    </location>
    <ligand>
        <name>(6S)-5-formyl-5,6,7,8-tetrahydrofolate</name>
        <dbReference type="ChEBI" id="CHEBI:57457"/>
    </ligand>
</feature>
<feature type="binding site" evidence="10">
    <location>
        <position position="471"/>
    </location>
    <ligand>
        <name>(6S)-5-formyl-5,6,7,8-tetrahydrofolate</name>
        <dbReference type="ChEBI" id="CHEBI:57457"/>
    </ligand>
</feature>
<dbReference type="GO" id="GO:0046872">
    <property type="term" value="F:metal ion binding"/>
    <property type="evidence" value="ECO:0007669"/>
    <property type="project" value="UniProtKB-KW"/>
</dbReference>
<dbReference type="GO" id="GO:0005525">
    <property type="term" value="F:GTP binding"/>
    <property type="evidence" value="ECO:0007669"/>
    <property type="project" value="UniProtKB-UniRule"/>
</dbReference>
<feature type="binding site" evidence="10">
    <location>
        <position position="264"/>
    </location>
    <ligand>
        <name>K(+)</name>
        <dbReference type="ChEBI" id="CHEBI:29103"/>
    </ligand>
</feature>
<dbReference type="RefSeq" id="WP_368502932.1">
    <property type="nucleotide sequence ID" value="NZ_CP162551.1"/>
</dbReference>
<dbReference type="GO" id="GO:0002098">
    <property type="term" value="P:tRNA wobble uridine modification"/>
    <property type="evidence" value="ECO:0007669"/>
    <property type="project" value="TreeGrafter"/>
</dbReference>
<feature type="binding site" evidence="10">
    <location>
        <begin position="287"/>
        <end position="290"/>
    </location>
    <ligand>
        <name>GTP</name>
        <dbReference type="ChEBI" id="CHEBI:37565"/>
    </ligand>
</feature>
<dbReference type="NCBIfam" id="TIGR00450">
    <property type="entry name" value="mnmE_trmE_thdF"/>
    <property type="match status" value="1"/>
</dbReference>
<feature type="binding site" evidence="10">
    <location>
        <position position="262"/>
    </location>
    <ligand>
        <name>K(+)</name>
        <dbReference type="ChEBI" id="CHEBI:29103"/>
    </ligand>
</feature>
<keyword evidence="2 10" id="KW-0963">Cytoplasm</keyword>
<dbReference type="Pfam" id="PF12631">
    <property type="entry name" value="MnmE_helical"/>
    <property type="match status" value="1"/>
</dbReference>
<feature type="domain" description="TrmE-type G" evidence="12">
    <location>
        <begin position="233"/>
        <end position="392"/>
    </location>
</feature>
<dbReference type="InterPro" id="IPR025867">
    <property type="entry name" value="MnmE_helical"/>
</dbReference>
<dbReference type="GO" id="GO:0030488">
    <property type="term" value="P:tRNA methylation"/>
    <property type="evidence" value="ECO:0007669"/>
    <property type="project" value="TreeGrafter"/>
</dbReference>
<dbReference type="InterPro" id="IPR004520">
    <property type="entry name" value="GTPase_MnmE"/>
</dbReference>
<dbReference type="SUPFAM" id="SSF116878">
    <property type="entry name" value="TrmE connector domain"/>
    <property type="match status" value="1"/>
</dbReference>
<keyword evidence="3 10" id="KW-0819">tRNA processing</keyword>
<dbReference type="InterPro" id="IPR005225">
    <property type="entry name" value="Small_GTP-bd"/>
</dbReference>
<evidence type="ECO:0000256" key="11">
    <source>
        <dbReference type="RuleBase" id="RU003313"/>
    </source>
</evidence>
<dbReference type="HAMAP" id="MF_00379">
    <property type="entry name" value="GTPase_MnmE"/>
    <property type="match status" value="1"/>
</dbReference>
<evidence type="ECO:0000256" key="1">
    <source>
        <dbReference type="ARBA" id="ARBA00011043"/>
    </source>
</evidence>
<feature type="binding site" evidence="10">
    <location>
        <begin position="243"/>
        <end position="248"/>
    </location>
    <ligand>
        <name>GTP</name>
        <dbReference type="ChEBI" id="CHEBI:37565"/>
    </ligand>
</feature>
<evidence type="ECO:0000256" key="10">
    <source>
        <dbReference type="HAMAP-Rule" id="MF_00379"/>
    </source>
</evidence>
<reference evidence="13" key="1">
    <citation type="submission" date="2024-07" db="EMBL/GenBank/DDBJ databases">
        <title>Identification and characteristics of an arsenic-resistant bacterial isolate, which belongs to a novel species.</title>
        <authorList>
            <person name="Juszczyk A."/>
            <person name="Kowalczyk A."/>
            <person name="Was K."/>
            <person name="Kosowicz W."/>
            <person name="Budzyn A."/>
            <person name="Latowski D."/>
        </authorList>
    </citation>
    <scope>NUCLEOTIDE SEQUENCE</scope>
    <source>
        <strain evidence="13">As8PL</strain>
    </source>
</reference>
<feature type="binding site" evidence="10">
    <location>
        <position position="247"/>
    </location>
    <ligand>
        <name>Mg(2+)</name>
        <dbReference type="ChEBI" id="CHEBI:18420"/>
    </ligand>
</feature>
<dbReference type="InterPro" id="IPR027417">
    <property type="entry name" value="P-loop_NTPase"/>
</dbReference>
<dbReference type="Gene3D" id="3.40.50.300">
    <property type="entry name" value="P-loop containing nucleotide triphosphate hydrolases"/>
    <property type="match status" value="1"/>
</dbReference>
<dbReference type="EC" id="3.6.-.-" evidence="10"/>
<dbReference type="Gene3D" id="3.30.1360.120">
    <property type="entry name" value="Probable tRNA modification gtpase trme, domain 1"/>
    <property type="match status" value="1"/>
</dbReference>
<comment type="similarity">
    <text evidence="1 10 11">Belongs to the TRAFAC class TrmE-Era-EngA-EngB-Septin-like GTPase superfamily. TrmE GTPase family.</text>
</comment>
<dbReference type="Pfam" id="PF10396">
    <property type="entry name" value="TrmE_N"/>
    <property type="match status" value="1"/>
</dbReference>
<evidence type="ECO:0000256" key="2">
    <source>
        <dbReference type="ARBA" id="ARBA00022490"/>
    </source>
</evidence>
<dbReference type="Gene3D" id="1.20.120.430">
    <property type="entry name" value="tRNA modification GTPase MnmE domain 2"/>
    <property type="match status" value="1"/>
</dbReference>
<dbReference type="NCBIfam" id="TIGR00231">
    <property type="entry name" value="small_GTP"/>
    <property type="match status" value="1"/>
</dbReference>
<evidence type="ECO:0000256" key="9">
    <source>
        <dbReference type="ARBA" id="ARBA00023134"/>
    </source>
</evidence>
<gene>
    <name evidence="10 13" type="primary">mnmE</name>
    <name evidence="10" type="synonym">trmE</name>
    <name evidence="13" type="ORF">AB3N04_11475</name>
</gene>
<evidence type="ECO:0000256" key="5">
    <source>
        <dbReference type="ARBA" id="ARBA00022741"/>
    </source>
</evidence>
<keyword evidence="7 10" id="KW-0460">Magnesium</keyword>
<dbReference type="EMBL" id="CP162551">
    <property type="protein sequence ID" value="XDI35346.1"/>
    <property type="molecule type" value="Genomic_DNA"/>
</dbReference>
<evidence type="ECO:0000256" key="4">
    <source>
        <dbReference type="ARBA" id="ARBA00022723"/>
    </source>
</evidence>
<dbReference type="InterPro" id="IPR006073">
    <property type="entry name" value="GTP-bd"/>
</dbReference>
<dbReference type="PROSITE" id="PS51709">
    <property type="entry name" value="G_TRME"/>
    <property type="match status" value="1"/>
</dbReference>
<name>A0AB39BPD5_9BACI</name>
<sequence length="471" mass="51722">MLTIEGKRKDCEVNIVEFDTIAAISTALGEGAIGIVRLSGDEAVTIADKIYQGAKPLEEAASHTIVYGYIMDQDVRVEEAMVSIMRAPRTFTREDVVEINCHGGLVSVNKVLQLALKHGARLAEPGEFTKRAFLNGRIDLSQAEGVMDLIRAKTDKAMNVALGQVEGRLSKKISTLRQALLETVAHVEVNIDYPEYDAEVMTHELLIEKASFVEREIDKLLGTANQGKILREGLSTVIIGRPNVGKSSLLNSLVHEEKAIVTDIAGTTRDVIEEYVNVRGVPLKLVDTAGIRETEDMVERIGVERSRQVLKEAELILLVLNHGEQLSKEDEALFEAVKHLNVIVIVNKTDVERKIDLGRVKQLAEGRPVVTTSLIKDEGVDELEAAIASLFFEGDLEGGDATYVSNSRHIALLEQAKSTIQDAMAAIDMGVPIDLIQIDITRTWELLGEIIGDSVHESLIDQLFSQFCLGK</sequence>
<comment type="cofactor">
    <cofactor evidence="10">
        <name>K(+)</name>
        <dbReference type="ChEBI" id="CHEBI:29103"/>
    </cofactor>
    <text evidence="10">Binds 1 potassium ion per subunit.</text>
</comment>
<accession>A0AB39BPD5</accession>
<feature type="binding site" evidence="10">
    <location>
        <position position="267"/>
    </location>
    <ligand>
        <name>K(+)</name>
        <dbReference type="ChEBI" id="CHEBI:29103"/>
    </ligand>
</feature>
<comment type="caution">
    <text evidence="10">Lacks conserved residue(s) required for the propagation of feature annotation.</text>
</comment>
<dbReference type="PANTHER" id="PTHR42714:SF2">
    <property type="entry name" value="TRNA MODIFICATION GTPASE GTPBP3, MITOCHONDRIAL"/>
    <property type="match status" value="1"/>
</dbReference>
<dbReference type="FunFam" id="3.40.50.300:FF:000494">
    <property type="entry name" value="tRNA modification GTPase MnmE"/>
    <property type="match status" value="1"/>
</dbReference>
<comment type="subunit">
    <text evidence="10">Homodimer. Heterotetramer of two MnmE and two MnmG subunits.</text>
</comment>
<organism evidence="13">
    <name type="scientific">Alkalihalophilus sp. As8PL</name>
    <dbReference type="NCBI Taxonomy" id="3237103"/>
    <lineage>
        <taxon>Bacteria</taxon>
        <taxon>Bacillati</taxon>
        <taxon>Bacillota</taxon>
        <taxon>Bacilli</taxon>
        <taxon>Bacillales</taxon>
        <taxon>Bacillaceae</taxon>
        <taxon>Alkalihalophilus</taxon>
    </lineage>
</organism>